<evidence type="ECO:0000313" key="2">
    <source>
        <dbReference type="EMBL" id="ETW87442.1"/>
    </source>
</evidence>
<dbReference type="eggNOG" id="ENOG502RZRD">
    <property type="taxonomic scope" value="Eukaryota"/>
</dbReference>
<dbReference type="AlphaFoldDB" id="W4KNQ2"/>
<dbReference type="Pfam" id="PF13417">
    <property type="entry name" value="GST_N_3"/>
    <property type="match status" value="1"/>
</dbReference>
<dbReference type="OrthoDB" id="412788at2759"/>
<dbReference type="SUPFAM" id="SSF47616">
    <property type="entry name" value="GST C-terminal domain-like"/>
    <property type="match status" value="1"/>
</dbReference>
<dbReference type="EMBL" id="KI925454">
    <property type="protein sequence ID" value="ETW87442.1"/>
    <property type="molecule type" value="Genomic_DNA"/>
</dbReference>
<dbReference type="InterPro" id="IPR036282">
    <property type="entry name" value="Glutathione-S-Trfase_C_sf"/>
</dbReference>
<protein>
    <recommendedName>
        <fullName evidence="1">GST N-terminal domain-containing protein</fullName>
    </recommendedName>
</protein>
<accession>W4KNQ2</accession>
<dbReference type="Proteomes" id="UP000030671">
    <property type="component" value="Unassembled WGS sequence"/>
</dbReference>
<sequence length="274" mass="30014">MAPVFYTWDTSVWCSVAQLAVDDLEYSDKIEKRLVNLITADNLAPEVLKINPTGTLPAIATGDAFYTSTAEVVSYLASNATIKVAPATALTEAVHSDELDPNFAFLSARNEEELAKVSVFGKVYSQNRYDALKRYAATPDAEPFRAFYEKKIALVADALALYSGTAPDAAKQGYFARSTTIWASFRTFIFETLPAALAKSEGQFLGGERPGEDDFHVGGWLSRISLVSGATTVEQAPGKLEERLGGPIPESVQKYLQAWGQRPSWQKVYADRLH</sequence>
<gene>
    <name evidence="2" type="ORF">HETIRDRAFT_378416</name>
</gene>
<evidence type="ECO:0000313" key="3">
    <source>
        <dbReference type="Proteomes" id="UP000030671"/>
    </source>
</evidence>
<keyword evidence="3" id="KW-1185">Reference proteome</keyword>
<dbReference type="SUPFAM" id="SSF52833">
    <property type="entry name" value="Thioredoxin-like"/>
    <property type="match status" value="1"/>
</dbReference>
<organism evidence="2 3">
    <name type="scientific">Heterobasidion irregulare (strain TC 32-1)</name>
    <dbReference type="NCBI Taxonomy" id="747525"/>
    <lineage>
        <taxon>Eukaryota</taxon>
        <taxon>Fungi</taxon>
        <taxon>Dikarya</taxon>
        <taxon>Basidiomycota</taxon>
        <taxon>Agaricomycotina</taxon>
        <taxon>Agaricomycetes</taxon>
        <taxon>Russulales</taxon>
        <taxon>Bondarzewiaceae</taxon>
        <taxon>Heterobasidion</taxon>
        <taxon>Heterobasidion annosum species complex</taxon>
    </lineage>
</organism>
<dbReference type="STRING" id="747525.W4KNQ2"/>
<dbReference type="HOGENOM" id="CLU_063115_1_0_1"/>
<proteinExistence type="predicted"/>
<dbReference type="InterPro" id="IPR004045">
    <property type="entry name" value="Glutathione_S-Trfase_N"/>
</dbReference>
<name>W4KNQ2_HETIT</name>
<reference evidence="2 3" key="1">
    <citation type="journal article" date="2012" name="New Phytol.">
        <title>Insight into trade-off between wood decay and parasitism from the genome of a fungal forest pathogen.</title>
        <authorList>
            <person name="Olson A."/>
            <person name="Aerts A."/>
            <person name="Asiegbu F."/>
            <person name="Belbahri L."/>
            <person name="Bouzid O."/>
            <person name="Broberg A."/>
            <person name="Canback B."/>
            <person name="Coutinho P.M."/>
            <person name="Cullen D."/>
            <person name="Dalman K."/>
            <person name="Deflorio G."/>
            <person name="van Diepen L.T."/>
            <person name="Dunand C."/>
            <person name="Duplessis S."/>
            <person name="Durling M."/>
            <person name="Gonthier P."/>
            <person name="Grimwood J."/>
            <person name="Fossdal C.G."/>
            <person name="Hansson D."/>
            <person name="Henrissat B."/>
            <person name="Hietala A."/>
            <person name="Himmelstrand K."/>
            <person name="Hoffmeister D."/>
            <person name="Hogberg N."/>
            <person name="James T.Y."/>
            <person name="Karlsson M."/>
            <person name="Kohler A."/>
            <person name="Kues U."/>
            <person name="Lee Y.H."/>
            <person name="Lin Y.C."/>
            <person name="Lind M."/>
            <person name="Lindquist E."/>
            <person name="Lombard V."/>
            <person name="Lucas S."/>
            <person name="Lunden K."/>
            <person name="Morin E."/>
            <person name="Murat C."/>
            <person name="Park J."/>
            <person name="Raffaello T."/>
            <person name="Rouze P."/>
            <person name="Salamov A."/>
            <person name="Schmutz J."/>
            <person name="Solheim H."/>
            <person name="Stahlberg J."/>
            <person name="Velez H."/>
            <person name="de Vries R.P."/>
            <person name="Wiebenga A."/>
            <person name="Woodward S."/>
            <person name="Yakovlev I."/>
            <person name="Garbelotto M."/>
            <person name="Martin F."/>
            <person name="Grigoriev I.V."/>
            <person name="Stenlid J."/>
        </authorList>
    </citation>
    <scope>NUCLEOTIDE SEQUENCE [LARGE SCALE GENOMIC DNA]</scope>
    <source>
        <strain evidence="2 3">TC 32-1</strain>
    </source>
</reference>
<evidence type="ECO:0000259" key="1">
    <source>
        <dbReference type="Pfam" id="PF13417"/>
    </source>
</evidence>
<dbReference type="Gene3D" id="3.40.30.10">
    <property type="entry name" value="Glutaredoxin"/>
    <property type="match status" value="1"/>
</dbReference>
<dbReference type="InterPro" id="IPR036249">
    <property type="entry name" value="Thioredoxin-like_sf"/>
</dbReference>
<dbReference type="GeneID" id="20671925"/>
<dbReference type="RefSeq" id="XP_009541343.1">
    <property type="nucleotide sequence ID" value="XM_009543048.1"/>
</dbReference>
<dbReference type="CDD" id="cd00570">
    <property type="entry name" value="GST_N_family"/>
    <property type="match status" value="1"/>
</dbReference>
<dbReference type="InParanoid" id="W4KNQ2"/>
<dbReference type="KEGG" id="hir:HETIRDRAFT_378416"/>
<feature type="domain" description="GST N-terminal" evidence="1">
    <location>
        <begin position="6"/>
        <end position="80"/>
    </location>
</feature>